<keyword evidence="2" id="KW-0472">Membrane</keyword>
<dbReference type="PANTHER" id="PTHR31781:SF1">
    <property type="entry name" value="PROTEIN UNC-80 HOMOLOG"/>
    <property type="match status" value="1"/>
</dbReference>
<sequence length="257" mass="29266">MPYQVSEDKSFERIICENRVQDLQPSLASAVKSINRWHLIQSSVPYILQCCSLLLSNRGRLGNVDRLGNAERELLYTLHWILLEGPRICCVVDTDSLLYPLTTIEQFVHELTPHVHRMRESDLTFRLENGVAIWGPLWKHEKPSVTPFTSEVIRKDADHEEDDSKINAGQSSAVESDPEFSAATFFDVAVLKCLSSTGWDENGVVWALRYLASYLTKEFDLPDQVISREPSGKFELVFLSISLQLKVSIQTPRLKTM</sequence>
<name>A0A9W9YUK9_9CNID</name>
<dbReference type="GO" id="GO:0055080">
    <property type="term" value="P:monoatomic cation homeostasis"/>
    <property type="evidence" value="ECO:0007669"/>
    <property type="project" value="TreeGrafter"/>
</dbReference>
<dbReference type="Pfam" id="PF15778">
    <property type="entry name" value="UNC80_N"/>
    <property type="match status" value="1"/>
</dbReference>
<accession>A0A9W9YUK9</accession>
<dbReference type="EMBL" id="MU826898">
    <property type="protein sequence ID" value="KAJ7369625.1"/>
    <property type="molecule type" value="Genomic_DNA"/>
</dbReference>
<feature type="domain" description="Cation channel complex component UNC80 N-terminal" evidence="1">
    <location>
        <begin position="10"/>
        <end position="152"/>
    </location>
</feature>
<evidence type="ECO:0000313" key="3">
    <source>
        <dbReference type="Proteomes" id="UP001163046"/>
    </source>
</evidence>
<dbReference type="GO" id="GO:0005261">
    <property type="term" value="F:monoatomic cation channel activity"/>
    <property type="evidence" value="ECO:0007669"/>
    <property type="project" value="TreeGrafter"/>
</dbReference>
<comment type="caution">
    <text evidence="2">The sequence shown here is derived from an EMBL/GenBank/DDBJ whole genome shotgun (WGS) entry which is preliminary data.</text>
</comment>
<gene>
    <name evidence="2" type="primary">unc-80_2</name>
    <name evidence="2" type="ORF">OS493_037575</name>
</gene>
<keyword evidence="3" id="KW-1185">Reference proteome</keyword>
<dbReference type="OrthoDB" id="5584001at2759"/>
<protein>
    <submittedName>
        <fullName evidence="2">Ion transmembrane transport</fullName>
    </submittedName>
</protein>
<dbReference type="GO" id="GO:0034703">
    <property type="term" value="C:cation channel complex"/>
    <property type="evidence" value="ECO:0007669"/>
    <property type="project" value="TreeGrafter"/>
</dbReference>
<dbReference type="PANTHER" id="PTHR31781">
    <property type="entry name" value="UNC80"/>
    <property type="match status" value="1"/>
</dbReference>
<dbReference type="InterPro" id="IPR031542">
    <property type="entry name" value="UNC80_N"/>
</dbReference>
<proteinExistence type="predicted"/>
<dbReference type="GO" id="GO:0030424">
    <property type="term" value="C:axon"/>
    <property type="evidence" value="ECO:0007669"/>
    <property type="project" value="TreeGrafter"/>
</dbReference>
<keyword evidence="2" id="KW-0812">Transmembrane</keyword>
<reference evidence="2" key="1">
    <citation type="submission" date="2023-01" db="EMBL/GenBank/DDBJ databases">
        <title>Genome assembly of the deep-sea coral Lophelia pertusa.</title>
        <authorList>
            <person name="Herrera S."/>
            <person name="Cordes E."/>
        </authorList>
    </citation>
    <scope>NUCLEOTIDE SEQUENCE</scope>
    <source>
        <strain evidence="2">USNM1676648</strain>
        <tissue evidence="2">Polyp</tissue>
    </source>
</reference>
<evidence type="ECO:0000313" key="2">
    <source>
        <dbReference type="EMBL" id="KAJ7369625.1"/>
    </source>
</evidence>
<organism evidence="2 3">
    <name type="scientific">Desmophyllum pertusum</name>
    <dbReference type="NCBI Taxonomy" id="174260"/>
    <lineage>
        <taxon>Eukaryota</taxon>
        <taxon>Metazoa</taxon>
        <taxon>Cnidaria</taxon>
        <taxon>Anthozoa</taxon>
        <taxon>Hexacorallia</taxon>
        <taxon>Scleractinia</taxon>
        <taxon>Caryophylliina</taxon>
        <taxon>Caryophylliidae</taxon>
        <taxon>Desmophyllum</taxon>
    </lineage>
</organism>
<dbReference type="Proteomes" id="UP001163046">
    <property type="component" value="Unassembled WGS sequence"/>
</dbReference>
<evidence type="ECO:0000259" key="1">
    <source>
        <dbReference type="Pfam" id="PF15778"/>
    </source>
</evidence>
<dbReference type="AlphaFoldDB" id="A0A9W9YUK9"/>